<feature type="transmembrane region" description="Helical" evidence="1">
    <location>
        <begin position="68"/>
        <end position="88"/>
    </location>
</feature>
<gene>
    <name evidence="2" type="ORF">KEC16_10560</name>
</gene>
<dbReference type="EMBL" id="JAGTUF010000008">
    <property type="protein sequence ID" value="MBR9972153.1"/>
    <property type="molecule type" value="Genomic_DNA"/>
</dbReference>
<feature type="transmembrane region" description="Helical" evidence="1">
    <location>
        <begin position="290"/>
        <end position="310"/>
    </location>
</feature>
<reference evidence="2 3" key="1">
    <citation type="submission" date="2021-04" db="EMBL/GenBank/DDBJ databases">
        <title>Magnetospirillum sulfuroxidans sp. nov., a facultative chemolithoautotrophic sulfur-oxidizing alphaproteobacterium isolated from freshwater sediment and proposals for Paramagetospirillum gen. nov., and Magnetospirillaceae fam. nov.</title>
        <authorList>
            <person name="Koziaeva V."/>
            <person name="Geelhoed J.S."/>
            <person name="Sorokin D.Y."/>
            <person name="Grouzdev D.S."/>
        </authorList>
    </citation>
    <scope>NUCLEOTIDE SEQUENCE [LARGE SCALE GENOMIC DNA]</scope>
    <source>
        <strain evidence="2 3">J10</strain>
    </source>
</reference>
<dbReference type="RefSeq" id="WP_211548623.1">
    <property type="nucleotide sequence ID" value="NZ_JAGTUF010000008.1"/>
</dbReference>
<comment type="caution">
    <text evidence="2">The sequence shown here is derived from an EMBL/GenBank/DDBJ whole genome shotgun (WGS) entry which is preliminary data.</text>
</comment>
<feature type="transmembrane region" description="Helical" evidence="1">
    <location>
        <begin position="259"/>
        <end position="278"/>
    </location>
</feature>
<evidence type="ECO:0000256" key="1">
    <source>
        <dbReference type="SAM" id="Phobius"/>
    </source>
</evidence>
<feature type="transmembrane region" description="Helical" evidence="1">
    <location>
        <begin position="232"/>
        <end position="252"/>
    </location>
</feature>
<protein>
    <submittedName>
        <fullName evidence="2">Uncharacterized protein</fullName>
    </submittedName>
</protein>
<feature type="transmembrane region" description="Helical" evidence="1">
    <location>
        <begin position="21"/>
        <end position="38"/>
    </location>
</feature>
<evidence type="ECO:0000313" key="3">
    <source>
        <dbReference type="Proteomes" id="UP000680714"/>
    </source>
</evidence>
<feature type="transmembrane region" description="Helical" evidence="1">
    <location>
        <begin position="195"/>
        <end position="220"/>
    </location>
</feature>
<organism evidence="2 3">
    <name type="scientific">Magnetospirillum sulfuroxidans</name>
    <dbReference type="NCBI Taxonomy" id="611300"/>
    <lineage>
        <taxon>Bacteria</taxon>
        <taxon>Pseudomonadati</taxon>
        <taxon>Pseudomonadota</taxon>
        <taxon>Alphaproteobacteria</taxon>
        <taxon>Rhodospirillales</taxon>
        <taxon>Rhodospirillaceae</taxon>
        <taxon>Magnetospirillum</taxon>
    </lineage>
</organism>
<dbReference type="Proteomes" id="UP000680714">
    <property type="component" value="Unassembled WGS sequence"/>
</dbReference>
<feature type="transmembrane region" description="Helical" evidence="1">
    <location>
        <begin position="123"/>
        <end position="148"/>
    </location>
</feature>
<feature type="transmembrane region" description="Helical" evidence="1">
    <location>
        <begin position="154"/>
        <end position="175"/>
    </location>
</feature>
<name>A0ABS5IEK1_9PROT</name>
<keyword evidence="3" id="KW-1185">Reference proteome</keyword>
<accession>A0ABS5IEK1</accession>
<keyword evidence="1" id="KW-0472">Membrane</keyword>
<keyword evidence="1" id="KW-0812">Transmembrane</keyword>
<keyword evidence="1" id="KW-1133">Transmembrane helix</keyword>
<proteinExistence type="predicted"/>
<sequence>MAALLPRAKLRYTDTMTNRQTSLSLWILPLAFAALLAARPPSWLGVYPLVGVALFLLGRAFHRISGSLPAFLAQAAPFLSLIALQFPLPPLPEPLLIVATALVLAVALAAAQADMPRDRHGVLVGIIIGLSLWVTPSAAVLGLLPILLLDRRRLLVAGSIAAFIAVLMVSAPPLFPAEEGQFLSSAVHQSYSQALLRILFSRIIFTLALIATLVVLVGYFRMRRRGLLAANALARLAAGMILAQIAALFLAAGQAYPHGLTLALLLTGPTLAASWHITAQASTPHGHQRAWRWLALALVTATAPALWLQVAELTR</sequence>
<feature type="transmembrane region" description="Helical" evidence="1">
    <location>
        <begin position="94"/>
        <end position="111"/>
    </location>
</feature>
<evidence type="ECO:0000313" key="2">
    <source>
        <dbReference type="EMBL" id="MBR9972153.1"/>
    </source>
</evidence>